<dbReference type="Proteomes" id="UP000701801">
    <property type="component" value="Unassembled WGS sequence"/>
</dbReference>
<evidence type="ECO:0000313" key="2">
    <source>
        <dbReference type="EMBL" id="CAG8970673.1"/>
    </source>
</evidence>
<keyword evidence="1" id="KW-0472">Membrane</keyword>
<dbReference type="EMBL" id="CAJVRM010000001">
    <property type="protein sequence ID" value="CAG8970673.1"/>
    <property type="molecule type" value="Genomic_DNA"/>
</dbReference>
<organism evidence="2 3">
    <name type="scientific">Hymenoscyphus albidus</name>
    <dbReference type="NCBI Taxonomy" id="595503"/>
    <lineage>
        <taxon>Eukaryota</taxon>
        <taxon>Fungi</taxon>
        <taxon>Dikarya</taxon>
        <taxon>Ascomycota</taxon>
        <taxon>Pezizomycotina</taxon>
        <taxon>Leotiomycetes</taxon>
        <taxon>Helotiales</taxon>
        <taxon>Helotiaceae</taxon>
        <taxon>Hymenoscyphus</taxon>
    </lineage>
</organism>
<keyword evidence="1" id="KW-0812">Transmembrane</keyword>
<reference evidence="2" key="1">
    <citation type="submission" date="2021-07" db="EMBL/GenBank/DDBJ databases">
        <authorList>
            <person name="Durling M."/>
        </authorList>
    </citation>
    <scope>NUCLEOTIDE SEQUENCE</scope>
</reference>
<sequence length="188" mass="20827">MLYFKVTSGSFAVDVAAYIITSVCTLLLATRIFTEARFWLRSRGAAGRFQGREPLTLPYTIPWLGGATRMMGGHSVYKYAKSMSPLGRPVKLRVGSLNMYILFGPKNMKAFFRNSKSVSKDASSIMSFKNTFKPAKDVQIFKDDQSGYGATSLTGGKNETRIWKRTHDLGNAALANGPDVNLLTSRFM</sequence>
<accession>A0A9N9LAM3</accession>
<dbReference type="GO" id="GO:0005506">
    <property type="term" value="F:iron ion binding"/>
    <property type="evidence" value="ECO:0007669"/>
    <property type="project" value="InterPro"/>
</dbReference>
<comment type="caution">
    <text evidence="2">The sequence shown here is derived from an EMBL/GenBank/DDBJ whole genome shotgun (WGS) entry which is preliminary data.</text>
</comment>
<evidence type="ECO:0000313" key="3">
    <source>
        <dbReference type="Proteomes" id="UP000701801"/>
    </source>
</evidence>
<dbReference type="AlphaFoldDB" id="A0A9N9LAM3"/>
<dbReference type="OrthoDB" id="3366823at2759"/>
<feature type="transmembrane region" description="Helical" evidence="1">
    <location>
        <begin position="15"/>
        <end position="33"/>
    </location>
</feature>
<dbReference type="GO" id="GO:0016705">
    <property type="term" value="F:oxidoreductase activity, acting on paired donors, with incorporation or reduction of molecular oxygen"/>
    <property type="evidence" value="ECO:0007669"/>
    <property type="project" value="InterPro"/>
</dbReference>
<dbReference type="GO" id="GO:0004497">
    <property type="term" value="F:monooxygenase activity"/>
    <property type="evidence" value="ECO:0007669"/>
    <property type="project" value="InterPro"/>
</dbReference>
<proteinExistence type="predicted"/>
<keyword evidence="3" id="KW-1185">Reference proteome</keyword>
<dbReference type="InterPro" id="IPR036396">
    <property type="entry name" value="Cyt_P450_sf"/>
</dbReference>
<gene>
    <name evidence="2" type="ORF">HYALB_00003428</name>
</gene>
<protein>
    <submittedName>
        <fullName evidence="2">Uncharacterized protein</fullName>
    </submittedName>
</protein>
<keyword evidence="1" id="KW-1133">Transmembrane helix</keyword>
<dbReference type="Gene3D" id="1.10.630.10">
    <property type="entry name" value="Cytochrome P450"/>
    <property type="match status" value="1"/>
</dbReference>
<name>A0A9N9LAM3_9HELO</name>
<evidence type="ECO:0000256" key="1">
    <source>
        <dbReference type="SAM" id="Phobius"/>
    </source>
</evidence>
<dbReference type="GO" id="GO:0020037">
    <property type="term" value="F:heme binding"/>
    <property type="evidence" value="ECO:0007669"/>
    <property type="project" value="InterPro"/>
</dbReference>